<reference evidence="6 7" key="1">
    <citation type="submission" date="2019-03" db="EMBL/GenBank/DDBJ databases">
        <title>Genomic Encyclopedia of Type Strains, Phase IV (KMG-IV): sequencing the most valuable type-strain genomes for metagenomic binning, comparative biology and taxonomic classification.</title>
        <authorList>
            <person name="Goeker M."/>
        </authorList>
    </citation>
    <scope>NUCLEOTIDE SEQUENCE [LARGE SCALE GENOMIC DNA]</scope>
    <source>
        <strain evidence="6 7">DSM 103792</strain>
    </source>
</reference>
<feature type="domain" description="4Fe-4S ferredoxin-type" evidence="5">
    <location>
        <begin position="24"/>
        <end position="54"/>
    </location>
</feature>
<dbReference type="GO" id="GO:0051539">
    <property type="term" value="F:4 iron, 4 sulfur cluster binding"/>
    <property type="evidence" value="ECO:0007669"/>
    <property type="project" value="UniProtKB-KW"/>
</dbReference>
<evidence type="ECO:0000256" key="2">
    <source>
        <dbReference type="ARBA" id="ARBA00022723"/>
    </source>
</evidence>
<dbReference type="EMBL" id="SNYM01000024">
    <property type="protein sequence ID" value="TDQ44559.1"/>
    <property type="molecule type" value="Genomic_DNA"/>
</dbReference>
<keyword evidence="4" id="KW-0411">Iron-sulfur</keyword>
<dbReference type="Pfam" id="PF13247">
    <property type="entry name" value="Fer4_11"/>
    <property type="match status" value="1"/>
</dbReference>
<evidence type="ECO:0000313" key="6">
    <source>
        <dbReference type="EMBL" id="TDQ44559.1"/>
    </source>
</evidence>
<name>A0A4R6UH05_9GAMM</name>
<dbReference type="GO" id="GO:0046872">
    <property type="term" value="F:metal ion binding"/>
    <property type="evidence" value="ECO:0007669"/>
    <property type="project" value="UniProtKB-KW"/>
</dbReference>
<keyword evidence="3" id="KW-0408">Iron</keyword>
<dbReference type="Gene3D" id="3.30.70.20">
    <property type="match status" value="2"/>
</dbReference>
<evidence type="ECO:0000313" key="7">
    <source>
        <dbReference type="Proteomes" id="UP000295375"/>
    </source>
</evidence>
<gene>
    <name evidence="6" type="ORF">EV696_12441</name>
</gene>
<dbReference type="Pfam" id="PF12797">
    <property type="entry name" value="Fer4_2"/>
    <property type="match status" value="1"/>
</dbReference>
<dbReference type="PANTHER" id="PTHR43177:SF3">
    <property type="entry name" value="PROTEIN NRFC HOMOLOG"/>
    <property type="match status" value="1"/>
</dbReference>
<accession>A0A4R6UH05</accession>
<dbReference type="SUPFAM" id="SSF54862">
    <property type="entry name" value="4Fe-4S ferredoxins"/>
    <property type="match status" value="1"/>
</dbReference>
<evidence type="ECO:0000256" key="1">
    <source>
        <dbReference type="ARBA" id="ARBA00022485"/>
    </source>
</evidence>
<dbReference type="PANTHER" id="PTHR43177">
    <property type="entry name" value="PROTEIN NRFC"/>
    <property type="match status" value="1"/>
</dbReference>
<dbReference type="RefSeq" id="WP_133593221.1">
    <property type="nucleotide sequence ID" value="NZ_CP037953.1"/>
</dbReference>
<evidence type="ECO:0000256" key="3">
    <source>
        <dbReference type="ARBA" id="ARBA00023004"/>
    </source>
</evidence>
<feature type="domain" description="4Fe-4S ferredoxin-type" evidence="5">
    <location>
        <begin position="110"/>
        <end position="140"/>
    </location>
</feature>
<keyword evidence="2" id="KW-0479">Metal-binding</keyword>
<dbReference type="PROSITE" id="PS51379">
    <property type="entry name" value="4FE4S_FER_2"/>
    <property type="match status" value="2"/>
</dbReference>
<dbReference type="InterPro" id="IPR017896">
    <property type="entry name" value="4Fe4S_Fe-S-bd"/>
</dbReference>
<dbReference type="InterPro" id="IPR050954">
    <property type="entry name" value="ET_IronSulfur_Cluster-Binding"/>
</dbReference>
<dbReference type="Proteomes" id="UP000295375">
    <property type="component" value="Unassembled WGS sequence"/>
</dbReference>
<dbReference type="CDD" id="cd10551">
    <property type="entry name" value="PsrB"/>
    <property type="match status" value="1"/>
</dbReference>
<dbReference type="AlphaFoldDB" id="A0A4R6UH05"/>
<keyword evidence="1" id="KW-0004">4Fe-4S</keyword>
<evidence type="ECO:0000259" key="5">
    <source>
        <dbReference type="PROSITE" id="PS51379"/>
    </source>
</evidence>
<keyword evidence="7" id="KW-1185">Reference proteome</keyword>
<organism evidence="6 7">
    <name type="scientific">Permianibacter aggregans</name>
    <dbReference type="NCBI Taxonomy" id="1510150"/>
    <lineage>
        <taxon>Bacteria</taxon>
        <taxon>Pseudomonadati</taxon>
        <taxon>Pseudomonadota</taxon>
        <taxon>Gammaproteobacteria</taxon>
        <taxon>Pseudomonadales</taxon>
        <taxon>Pseudomonadaceae</taxon>
        <taxon>Permianibacter</taxon>
    </lineage>
</organism>
<proteinExistence type="predicted"/>
<dbReference type="OrthoDB" id="9779457at2"/>
<protein>
    <submittedName>
        <fullName evidence="6">Molybdopterin-containing oxidoreductase family iron-sulfur binding subunit</fullName>
    </submittedName>
</protein>
<sequence>MTLLQEKWRAYRTPGYYTKYDYAWRLVVDLDSCTGCGACVVACQAENNLPIVGERAFQEKRDMKWLRIERYWEGEYPDIKMRFLPMMCQHCDQAPCETVCPVAATYHNQDGLNVQVYNRCVGTRSCAAYCPYEVRYFNWFSASWEAPLEQQLNPEVSIREKGVMEKCTFCVQRIRQAKDEAKDEGRRVQEDDFTTACAQSCPSKALHFGDANDPQSAVSQLAKNPRAYHVLSELNTEPSVTYLARGKAMESAS</sequence>
<evidence type="ECO:0000256" key="4">
    <source>
        <dbReference type="ARBA" id="ARBA00023014"/>
    </source>
</evidence>
<comment type="caution">
    <text evidence="6">The sequence shown here is derived from an EMBL/GenBank/DDBJ whole genome shotgun (WGS) entry which is preliminary data.</text>
</comment>